<evidence type="ECO:0000313" key="10">
    <source>
        <dbReference type="EMBL" id="RYQ87842.1"/>
    </source>
</evidence>
<dbReference type="Gene3D" id="3.40.50.1820">
    <property type="entry name" value="alpha/beta hydrolase"/>
    <property type="match status" value="1"/>
</dbReference>
<evidence type="ECO:0000313" key="11">
    <source>
        <dbReference type="Proteomes" id="UP000289738"/>
    </source>
</evidence>
<comment type="similarity">
    <text evidence="2">Belongs to the AB hydrolase superfamily. Lipase family.</text>
</comment>
<keyword evidence="5" id="KW-0378">Hydrolase</keyword>
<dbReference type="SUPFAM" id="SSF53474">
    <property type="entry name" value="alpha/beta-Hydrolases"/>
    <property type="match status" value="1"/>
</dbReference>
<dbReference type="PANTHER" id="PTHR31403:SF54">
    <property type="entry name" value="PHOSPHOLIPASE A(1) DAD1, CHLOROPLASTIC"/>
    <property type="match status" value="1"/>
</dbReference>
<feature type="domain" description="Fungal lipase-type" evidence="9">
    <location>
        <begin position="184"/>
        <end position="331"/>
    </location>
</feature>
<evidence type="ECO:0000256" key="4">
    <source>
        <dbReference type="ARBA" id="ARBA00022640"/>
    </source>
</evidence>
<evidence type="ECO:0000256" key="6">
    <source>
        <dbReference type="ARBA" id="ARBA00022946"/>
    </source>
</evidence>
<dbReference type="CDD" id="cd00519">
    <property type="entry name" value="Lipase_3"/>
    <property type="match status" value="1"/>
</dbReference>
<evidence type="ECO:0000256" key="7">
    <source>
        <dbReference type="ARBA" id="ARBA00022963"/>
    </source>
</evidence>
<proteinExistence type="inferred from homology"/>
<dbReference type="GO" id="GO:0009507">
    <property type="term" value="C:chloroplast"/>
    <property type="evidence" value="ECO:0007669"/>
    <property type="project" value="UniProtKB-SubCell"/>
</dbReference>
<dbReference type="InterPro" id="IPR002921">
    <property type="entry name" value="Fungal_lipase-type"/>
</dbReference>
<keyword evidence="8" id="KW-0443">Lipid metabolism</keyword>
<dbReference type="PANTHER" id="PTHR31403">
    <property type="entry name" value="PHOSPHOLIPASE A1-IBETA2, CHLOROPLASTIC"/>
    <property type="match status" value="1"/>
</dbReference>
<dbReference type="Proteomes" id="UP000289738">
    <property type="component" value="Chromosome B09"/>
</dbReference>
<accession>A0A444XDT0</accession>
<evidence type="ECO:0000256" key="5">
    <source>
        <dbReference type="ARBA" id="ARBA00022801"/>
    </source>
</evidence>
<dbReference type="GO" id="GO:0008970">
    <property type="term" value="F:phospholipase A1 activity"/>
    <property type="evidence" value="ECO:0007669"/>
    <property type="project" value="UniProtKB-ARBA"/>
</dbReference>
<gene>
    <name evidence="10" type="ORF">Ahy_B09g095383</name>
</gene>
<dbReference type="GO" id="GO:0016042">
    <property type="term" value="P:lipid catabolic process"/>
    <property type="evidence" value="ECO:0007669"/>
    <property type="project" value="UniProtKB-KW"/>
</dbReference>
<evidence type="ECO:0000259" key="9">
    <source>
        <dbReference type="Pfam" id="PF01764"/>
    </source>
</evidence>
<reference evidence="10 11" key="1">
    <citation type="submission" date="2019-01" db="EMBL/GenBank/DDBJ databases">
        <title>Sequencing of cultivated peanut Arachis hypogaea provides insights into genome evolution and oil improvement.</title>
        <authorList>
            <person name="Chen X."/>
        </authorList>
    </citation>
    <scope>NUCLEOTIDE SEQUENCE [LARGE SCALE GENOMIC DNA]</scope>
    <source>
        <strain evidence="11">cv. Fuhuasheng</strain>
        <tissue evidence="10">Leaves</tissue>
    </source>
</reference>
<protein>
    <recommendedName>
        <fullName evidence="9">Fungal lipase-type domain-containing protein</fullName>
    </recommendedName>
</protein>
<dbReference type="EMBL" id="SDMP01000019">
    <property type="protein sequence ID" value="RYQ87842.1"/>
    <property type="molecule type" value="Genomic_DNA"/>
</dbReference>
<keyword evidence="11" id="KW-1185">Reference proteome</keyword>
<dbReference type="InterPro" id="IPR029058">
    <property type="entry name" value="AB_hydrolase_fold"/>
</dbReference>
<keyword evidence="6" id="KW-0809">Transit peptide</keyword>
<name>A0A444XDT0_ARAHY</name>
<organism evidence="10 11">
    <name type="scientific">Arachis hypogaea</name>
    <name type="common">Peanut</name>
    <dbReference type="NCBI Taxonomy" id="3818"/>
    <lineage>
        <taxon>Eukaryota</taxon>
        <taxon>Viridiplantae</taxon>
        <taxon>Streptophyta</taxon>
        <taxon>Embryophyta</taxon>
        <taxon>Tracheophyta</taxon>
        <taxon>Spermatophyta</taxon>
        <taxon>Magnoliopsida</taxon>
        <taxon>eudicotyledons</taxon>
        <taxon>Gunneridae</taxon>
        <taxon>Pentapetalae</taxon>
        <taxon>rosids</taxon>
        <taxon>fabids</taxon>
        <taxon>Fabales</taxon>
        <taxon>Fabaceae</taxon>
        <taxon>Papilionoideae</taxon>
        <taxon>50 kb inversion clade</taxon>
        <taxon>dalbergioids sensu lato</taxon>
        <taxon>Dalbergieae</taxon>
        <taxon>Pterocarpus clade</taxon>
        <taxon>Arachis</taxon>
    </lineage>
</organism>
<comment type="subcellular location">
    <subcellularLocation>
        <location evidence="1">Plastid</location>
        <location evidence="1">Chloroplast</location>
    </subcellularLocation>
</comment>
<sequence>MRLALTIRASSSSFSISNPIITLSQDESNTPTLPFNHCTTHSWSQLKPTSSANYMSPKLGPKWKQYQGINHWQDLLDPLDDNLRWEILRYGHFVDAAYRSFDFDPSSPTYATCRHPKSSLLNRCGIASSGYKLTKNLRATCGIHVPTWADKISSWACSRSSWIGYIAVCEHKKEIIRLGRRDVVIAFRGTATCLEWLENLRATLTNLADQVDGKDDIGPMVQKGFLSLYTSKTSKQASLQEMVREEIGRVIKSYGNEPLSLTLTGHSLGAALAILSAYDITTTFENPPMVTVVSFGGPRVGNRRFRRILEQNGIKILRIVNPDDVFTRVPGFAVSKDNDVADNEDVHVARLLGWLHRRVEDMQLVYADVGQELRLSSKDLPYLKQGDVATCHDLKTYLHLVKSFVSSSCGPCTQKTINDMWPKAWL</sequence>
<evidence type="ECO:0000256" key="2">
    <source>
        <dbReference type="ARBA" id="ARBA00010701"/>
    </source>
</evidence>
<evidence type="ECO:0000256" key="3">
    <source>
        <dbReference type="ARBA" id="ARBA00022528"/>
    </source>
</evidence>
<dbReference type="AlphaFoldDB" id="A0A444XDT0"/>
<comment type="caution">
    <text evidence="10">The sequence shown here is derived from an EMBL/GenBank/DDBJ whole genome shotgun (WGS) entry which is preliminary data.</text>
</comment>
<keyword evidence="4" id="KW-0934">Plastid</keyword>
<keyword evidence="3" id="KW-0150">Chloroplast</keyword>
<dbReference type="STRING" id="3818.A0A444XDT0"/>
<evidence type="ECO:0000256" key="8">
    <source>
        <dbReference type="ARBA" id="ARBA00023098"/>
    </source>
</evidence>
<dbReference type="GO" id="GO:0047714">
    <property type="term" value="F:galactolipase activity"/>
    <property type="evidence" value="ECO:0007669"/>
    <property type="project" value="UniProtKB-ARBA"/>
</dbReference>
<evidence type="ECO:0000256" key="1">
    <source>
        <dbReference type="ARBA" id="ARBA00004229"/>
    </source>
</evidence>
<dbReference type="Pfam" id="PF01764">
    <property type="entry name" value="Lipase_3"/>
    <property type="match status" value="1"/>
</dbReference>
<keyword evidence="7" id="KW-0442">Lipid degradation</keyword>